<dbReference type="GeneID" id="6084946"/>
<dbReference type="Proteomes" id="UP000001194">
    <property type="component" value="Unassembled WGS sequence"/>
</dbReference>
<proteinExistence type="predicted"/>
<dbReference type="RefSeq" id="XP_001889258.1">
    <property type="nucleotide sequence ID" value="XM_001889223.1"/>
</dbReference>
<dbReference type="InParanoid" id="B0DZ99"/>
<dbReference type="AlphaFoldDB" id="B0DZ99"/>
<organism evidence="2">
    <name type="scientific">Laccaria bicolor (strain S238N-H82 / ATCC MYA-4686)</name>
    <name type="common">Bicoloured deceiver</name>
    <name type="synonym">Laccaria laccata var. bicolor</name>
    <dbReference type="NCBI Taxonomy" id="486041"/>
    <lineage>
        <taxon>Eukaryota</taxon>
        <taxon>Fungi</taxon>
        <taxon>Dikarya</taxon>
        <taxon>Basidiomycota</taxon>
        <taxon>Agaricomycotina</taxon>
        <taxon>Agaricomycetes</taxon>
        <taxon>Agaricomycetidae</taxon>
        <taxon>Agaricales</taxon>
        <taxon>Agaricineae</taxon>
        <taxon>Hydnangiaceae</taxon>
        <taxon>Laccaria</taxon>
    </lineage>
</organism>
<evidence type="ECO:0000313" key="2">
    <source>
        <dbReference type="Proteomes" id="UP000001194"/>
    </source>
</evidence>
<dbReference type="HOGENOM" id="CLU_1082083_0_0_1"/>
<name>B0DZ99_LACBS</name>
<keyword evidence="2" id="KW-1185">Reference proteome</keyword>
<evidence type="ECO:0000313" key="1">
    <source>
        <dbReference type="EMBL" id="EDR00052.1"/>
    </source>
</evidence>
<sequence>MAKSIIHETMIFRGKTQSRELAMIAVRECNRGITETEAVRAWKNGLRSATATAGRKVARKAGEGIHGKAKGQSEGAPARARPLYLGCTVQISFNSLQVMSRPCQRCTLFHYSESSSPLCLLALPKVYILPLLRVSFSLMPFGFAKGRPGAARLGQQGCVLSVNSSIVIGVSAAATRSVIHHRQRQRQALPSTINYPHQQRAFPPSTPMNNSAEYRGLTHRGTWPWKLRPTIQGTQRPCSQPFMSPVDNHHVAIAHPR</sequence>
<dbReference type="EMBL" id="DS547154">
    <property type="protein sequence ID" value="EDR00052.1"/>
    <property type="molecule type" value="Genomic_DNA"/>
</dbReference>
<dbReference type="KEGG" id="lbc:LACBIDRAFT_334460"/>
<reference evidence="1 2" key="1">
    <citation type="journal article" date="2008" name="Nature">
        <title>The genome of Laccaria bicolor provides insights into mycorrhizal symbiosis.</title>
        <authorList>
            <person name="Martin F."/>
            <person name="Aerts A."/>
            <person name="Ahren D."/>
            <person name="Brun A."/>
            <person name="Danchin E.G.J."/>
            <person name="Duchaussoy F."/>
            <person name="Gibon J."/>
            <person name="Kohler A."/>
            <person name="Lindquist E."/>
            <person name="Pereda V."/>
            <person name="Salamov A."/>
            <person name="Shapiro H.J."/>
            <person name="Wuyts J."/>
            <person name="Blaudez D."/>
            <person name="Buee M."/>
            <person name="Brokstein P."/>
            <person name="Canbaeck B."/>
            <person name="Cohen D."/>
            <person name="Courty P.E."/>
            <person name="Coutinho P.M."/>
            <person name="Delaruelle C."/>
            <person name="Detter J.C."/>
            <person name="Deveau A."/>
            <person name="DiFazio S."/>
            <person name="Duplessis S."/>
            <person name="Fraissinet-Tachet L."/>
            <person name="Lucic E."/>
            <person name="Frey-Klett P."/>
            <person name="Fourrey C."/>
            <person name="Feussner I."/>
            <person name="Gay G."/>
            <person name="Grimwood J."/>
            <person name="Hoegger P.J."/>
            <person name="Jain P."/>
            <person name="Kilaru S."/>
            <person name="Labbe J."/>
            <person name="Lin Y.C."/>
            <person name="Legue V."/>
            <person name="Le Tacon F."/>
            <person name="Marmeisse R."/>
            <person name="Melayah D."/>
            <person name="Montanini B."/>
            <person name="Muratet M."/>
            <person name="Nehls U."/>
            <person name="Niculita-Hirzel H."/>
            <person name="Oudot-Le Secq M.P."/>
            <person name="Peter M."/>
            <person name="Quesneville H."/>
            <person name="Rajashekar B."/>
            <person name="Reich M."/>
            <person name="Rouhier N."/>
            <person name="Schmutz J."/>
            <person name="Yin T."/>
            <person name="Chalot M."/>
            <person name="Henrissat B."/>
            <person name="Kuees U."/>
            <person name="Lucas S."/>
            <person name="Van de Peer Y."/>
            <person name="Podila G.K."/>
            <person name="Polle A."/>
            <person name="Pukkila P.J."/>
            <person name="Richardson P.M."/>
            <person name="Rouze P."/>
            <person name="Sanders I.R."/>
            <person name="Stajich J.E."/>
            <person name="Tunlid A."/>
            <person name="Tuskan G."/>
            <person name="Grigoriev I.V."/>
        </authorList>
    </citation>
    <scope>NUCLEOTIDE SEQUENCE [LARGE SCALE GENOMIC DNA]</scope>
    <source>
        <strain evidence="2">S238N-H82 / ATCC MYA-4686</strain>
    </source>
</reference>
<accession>B0DZ99</accession>
<protein>
    <submittedName>
        <fullName evidence="1">Predicted protein</fullName>
    </submittedName>
</protein>
<gene>
    <name evidence="1" type="ORF">LACBIDRAFT_334460</name>
</gene>